<reference evidence="1 2" key="1">
    <citation type="submission" date="2020-12" db="EMBL/GenBank/DDBJ databases">
        <title>Effect of drift, selection, and recombination on the evolution of hybrid genomes in Candida yeast pathogens.</title>
        <authorList>
            <person name="Mixao V."/>
            <person name="Ksiezopolska E."/>
            <person name="Saus E."/>
            <person name="Boekhout T."/>
            <person name="Gacser A."/>
            <person name="Gabaldon T."/>
        </authorList>
    </citation>
    <scope>NUCLEOTIDE SEQUENCE [LARGE SCALE GENOMIC DNA]</scope>
    <source>
        <strain evidence="1 2">BP57</strain>
    </source>
</reference>
<organism evidence="1 2">
    <name type="scientific">Candida metapsilosis</name>
    <dbReference type="NCBI Taxonomy" id="273372"/>
    <lineage>
        <taxon>Eukaryota</taxon>
        <taxon>Fungi</taxon>
        <taxon>Dikarya</taxon>
        <taxon>Ascomycota</taxon>
        <taxon>Saccharomycotina</taxon>
        <taxon>Pichiomycetes</taxon>
        <taxon>Debaryomycetaceae</taxon>
        <taxon>Candida/Lodderomyces clade</taxon>
        <taxon>Candida</taxon>
    </lineage>
</organism>
<dbReference type="AlphaFoldDB" id="A0A8H7ZIB9"/>
<accession>A0A8H7ZIB9</accession>
<name>A0A8H7ZIB9_9ASCO</name>
<dbReference type="GeneID" id="93651573"/>
<evidence type="ECO:0000313" key="2">
    <source>
        <dbReference type="Proteomes" id="UP000669133"/>
    </source>
</evidence>
<evidence type="ECO:0000313" key="1">
    <source>
        <dbReference type="EMBL" id="KAG5419177.1"/>
    </source>
</evidence>
<dbReference type="OrthoDB" id="1922282at2759"/>
<dbReference type="RefSeq" id="XP_067548293.1">
    <property type="nucleotide sequence ID" value="XM_067691855.1"/>
</dbReference>
<sequence>MPLINDDQVSTAIEISLPMQAHTSECSNQQIIQAETMVLMGTGSVENSAMLKRMKHIFEEKIAANLSNTSQLILHSKPKPINDPIATFNKRPKHTVADKLSRARDDSSDYKINKTAEDKEKAKFRKMHKERLLRPSVLVSSPLFPSLIEKWFKVHKEERKSKLVDNPGGGSSKYLDSLKVKGSEIHENRNANPSLNIWKAVKDIFEMAK</sequence>
<proteinExistence type="predicted"/>
<protein>
    <submittedName>
        <fullName evidence="1">Uncharacterized protein</fullName>
    </submittedName>
</protein>
<dbReference type="EMBL" id="JAEOAQ010000003">
    <property type="protein sequence ID" value="KAG5419177.1"/>
    <property type="molecule type" value="Genomic_DNA"/>
</dbReference>
<keyword evidence="2" id="KW-1185">Reference proteome</keyword>
<dbReference type="Proteomes" id="UP000669133">
    <property type="component" value="Unassembled WGS sequence"/>
</dbReference>
<gene>
    <name evidence="1" type="ORF">I9W82_002944</name>
</gene>
<comment type="caution">
    <text evidence="1">The sequence shown here is derived from an EMBL/GenBank/DDBJ whole genome shotgun (WGS) entry which is preliminary data.</text>
</comment>